<organism evidence="2 3">
    <name type="scientific">Belliella aquatica</name>
    <dbReference type="NCBI Taxonomy" id="1323734"/>
    <lineage>
        <taxon>Bacteria</taxon>
        <taxon>Pseudomonadati</taxon>
        <taxon>Bacteroidota</taxon>
        <taxon>Cytophagia</taxon>
        <taxon>Cytophagales</taxon>
        <taxon>Cyclobacteriaceae</taxon>
        <taxon>Belliella</taxon>
    </lineage>
</organism>
<feature type="transmembrane region" description="Helical" evidence="1">
    <location>
        <begin position="93"/>
        <end position="111"/>
    </location>
</feature>
<comment type="caution">
    <text evidence="2">The sequence shown here is derived from an EMBL/GenBank/DDBJ whole genome shotgun (WGS) entry which is preliminary data.</text>
</comment>
<keyword evidence="1" id="KW-0812">Transmembrane</keyword>
<evidence type="ECO:0000313" key="2">
    <source>
        <dbReference type="EMBL" id="GGC37856.1"/>
    </source>
</evidence>
<dbReference type="Pfam" id="PF14362">
    <property type="entry name" value="DUF4407"/>
    <property type="match status" value="1"/>
</dbReference>
<gene>
    <name evidence="2" type="ORF">GCM10010993_15940</name>
</gene>
<protein>
    <recommendedName>
        <fullName evidence="4">DUF4407 domain-containing protein</fullName>
    </recommendedName>
</protein>
<name>A0ABQ1MB72_9BACT</name>
<feature type="transmembrane region" description="Helical" evidence="1">
    <location>
        <begin position="62"/>
        <end position="81"/>
    </location>
</feature>
<dbReference type="EMBL" id="BMFD01000004">
    <property type="protein sequence ID" value="GGC37856.1"/>
    <property type="molecule type" value="Genomic_DNA"/>
</dbReference>
<evidence type="ECO:0000313" key="3">
    <source>
        <dbReference type="Proteomes" id="UP000635885"/>
    </source>
</evidence>
<sequence length="357" mass="41510">MGMTSFLLFCSGVSQVVLEKCPDSEKIKHVSIGASVLFTGILAIISSYFAFSLIFESAWINLFIAIFWGLIIFNLDRYIVATLRKKNQFIYELMQISPRLILSICIALVVAKPLELQIFKSEIDQQLGEDLIQKNHNLEQRYAVQFAIIDDKKKAYESQSNHYFELKEFYYQEYKCECDGTCGTGQQGRGEECLRKKEKYENFITEFYAKERAIQASILELNAEADRFKSQLLEEKEHIQSSFSSGLLARIQALNRLDSWAPWAVTLMILFVEIAPVLTKLFASQGPYDELLALEESKYKIDYMKKFYQSEEQFDNEYVGKLHDIKLIRNELIAEKQSRVKQDYRDLAKELSKQLKR</sequence>
<keyword evidence="1" id="KW-1133">Transmembrane helix</keyword>
<feature type="transmembrane region" description="Helical" evidence="1">
    <location>
        <begin position="34"/>
        <end position="55"/>
    </location>
</feature>
<keyword evidence="1" id="KW-0472">Membrane</keyword>
<evidence type="ECO:0008006" key="4">
    <source>
        <dbReference type="Google" id="ProtNLM"/>
    </source>
</evidence>
<proteinExistence type="predicted"/>
<evidence type="ECO:0000256" key="1">
    <source>
        <dbReference type="SAM" id="Phobius"/>
    </source>
</evidence>
<keyword evidence="3" id="KW-1185">Reference proteome</keyword>
<dbReference type="Proteomes" id="UP000635885">
    <property type="component" value="Unassembled WGS sequence"/>
</dbReference>
<reference evidence="3" key="1">
    <citation type="journal article" date="2019" name="Int. J. Syst. Evol. Microbiol.">
        <title>The Global Catalogue of Microorganisms (GCM) 10K type strain sequencing project: providing services to taxonomists for standard genome sequencing and annotation.</title>
        <authorList>
            <consortium name="The Broad Institute Genomics Platform"/>
            <consortium name="The Broad Institute Genome Sequencing Center for Infectious Disease"/>
            <person name="Wu L."/>
            <person name="Ma J."/>
        </authorList>
    </citation>
    <scope>NUCLEOTIDE SEQUENCE [LARGE SCALE GENOMIC DNA]</scope>
    <source>
        <strain evidence="3">CGMCC 1.12479</strain>
    </source>
</reference>
<accession>A0ABQ1MB72</accession>
<dbReference type="InterPro" id="IPR025519">
    <property type="entry name" value="DUF4407"/>
</dbReference>